<proteinExistence type="inferred from homology"/>
<comment type="catalytic activity">
    <reaction evidence="1">
        <text>Release of N-terminal proline from a peptide.</text>
        <dbReference type="EC" id="3.4.11.5"/>
    </reaction>
</comment>
<dbReference type="PANTHER" id="PTHR43722:SF1">
    <property type="entry name" value="PROLINE IMINOPEPTIDASE"/>
    <property type="match status" value="1"/>
</dbReference>
<keyword evidence="13" id="KW-1185">Reference proteome</keyword>
<dbReference type="Pfam" id="PF00561">
    <property type="entry name" value="Abhydrolase_1"/>
    <property type="match status" value="1"/>
</dbReference>
<evidence type="ECO:0000256" key="10">
    <source>
        <dbReference type="ARBA" id="ARBA00029605"/>
    </source>
</evidence>
<feature type="domain" description="AB hydrolase-1" evidence="11">
    <location>
        <begin position="37"/>
        <end position="348"/>
    </location>
</feature>
<evidence type="ECO:0000256" key="2">
    <source>
        <dbReference type="ARBA" id="ARBA00004496"/>
    </source>
</evidence>
<evidence type="ECO:0000256" key="7">
    <source>
        <dbReference type="ARBA" id="ARBA00022490"/>
    </source>
</evidence>
<accession>A0A839ENW9</accession>
<reference evidence="12 13" key="1">
    <citation type="submission" date="2020-07" db="EMBL/GenBank/DDBJ databases">
        <title>Genomic Encyclopedia of Type Strains, Phase IV (KMG-V): Genome sequencing to study the core and pangenomes of soil and plant-associated prokaryotes.</title>
        <authorList>
            <person name="Whitman W."/>
        </authorList>
    </citation>
    <scope>NUCLEOTIDE SEQUENCE [LARGE SCALE GENOMIC DNA]</scope>
    <source>
        <strain evidence="12 13">AN3</strain>
    </source>
</reference>
<dbReference type="PANTHER" id="PTHR43722">
    <property type="entry name" value="PROLINE IMINOPEPTIDASE"/>
    <property type="match status" value="1"/>
</dbReference>
<evidence type="ECO:0000256" key="3">
    <source>
        <dbReference type="ARBA" id="ARBA00010088"/>
    </source>
</evidence>
<evidence type="ECO:0000313" key="12">
    <source>
        <dbReference type="EMBL" id="MBA8879938.1"/>
    </source>
</evidence>
<dbReference type="SUPFAM" id="SSF53474">
    <property type="entry name" value="alpha/beta-Hydrolases"/>
    <property type="match status" value="1"/>
</dbReference>
<comment type="similarity">
    <text evidence="3">Belongs to the peptidase S33 family.</text>
</comment>
<dbReference type="EC" id="3.4.11.5" evidence="4"/>
<dbReference type="GO" id="GO:0004177">
    <property type="term" value="F:aminopeptidase activity"/>
    <property type="evidence" value="ECO:0007669"/>
    <property type="project" value="UniProtKB-KW"/>
</dbReference>
<dbReference type="InterPro" id="IPR000073">
    <property type="entry name" value="AB_hydrolase_1"/>
</dbReference>
<evidence type="ECO:0000256" key="1">
    <source>
        <dbReference type="ARBA" id="ARBA00001585"/>
    </source>
</evidence>
<evidence type="ECO:0000256" key="9">
    <source>
        <dbReference type="ARBA" id="ARBA00022801"/>
    </source>
</evidence>
<keyword evidence="7" id="KW-0963">Cytoplasm</keyword>
<dbReference type="Gene3D" id="3.40.50.1820">
    <property type="entry name" value="alpha/beta hydrolase"/>
    <property type="match status" value="1"/>
</dbReference>
<dbReference type="AlphaFoldDB" id="A0A839ENW9"/>
<sequence>MMNSLYPETEPYDHGMLAVGDGNEIHWESCGNPQGIPVLVLHGGPGSGSSASARRFFDPGRYRVILFDQRGCGLSTPHASDPQTDMSVNTTAHLLRDIECLRKHLDVTNWLLFGISWGCTLGLAYAETHPGRVLALVVAGVTTTRRSEIDWLYRDIAPLFPVQWECFRRGAEQDSQRHISGAWFDKLTMRGIAVLQKQDLPHGELVEPRTQSMQAEFAKTTHEPDDDLIASYHYLLNDADPVIRLKAARDWHAWEAASILVGPKAALSPKWSDDRFILARARIITHYFHHNAWLEDRRLLNNANRLKGIPGVMVQGRFDLEAPLVTAWELSKVWPDGELVIVPNAGHSPGSPGMTDAIVSATDRLARTLGS</sequence>
<evidence type="ECO:0000256" key="4">
    <source>
        <dbReference type="ARBA" id="ARBA00012568"/>
    </source>
</evidence>
<protein>
    <recommendedName>
        <fullName evidence="5">Proline iminopeptidase</fullName>
        <ecNumber evidence="4">3.4.11.5</ecNumber>
    </recommendedName>
    <alternativeName>
        <fullName evidence="10">Prolyl aminopeptidase</fullName>
    </alternativeName>
</protein>
<dbReference type="InterPro" id="IPR005944">
    <property type="entry name" value="Pro_iminopeptidase"/>
</dbReference>
<evidence type="ECO:0000256" key="6">
    <source>
        <dbReference type="ARBA" id="ARBA00022438"/>
    </source>
</evidence>
<gene>
    <name evidence="12" type="ORF">FHW16_003657</name>
</gene>
<evidence type="ECO:0000259" key="11">
    <source>
        <dbReference type="Pfam" id="PF00561"/>
    </source>
</evidence>
<keyword evidence="9 12" id="KW-0378">Hydrolase</keyword>
<comment type="caution">
    <text evidence="12">The sequence shown here is derived from an EMBL/GenBank/DDBJ whole genome shotgun (WGS) entry which is preliminary data.</text>
</comment>
<dbReference type="GO" id="GO:0005737">
    <property type="term" value="C:cytoplasm"/>
    <property type="evidence" value="ECO:0007669"/>
    <property type="project" value="UniProtKB-SubCell"/>
</dbReference>
<dbReference type="EMBL" id="JACGXN010000006">
    <property type="protein sequence ID" value="MBA8879938.1"/>
    <property type="molecule type" value="Genomic_DNA"/>
</dbReference>
<dbReference type="Proteomes" id="UP000549052">
    <property type="component" value="Unassembled WGS sequence"/>
</dbReference>
<evidence type="ECO:0000313" key="13">
    <source>
        <dbReference type="Proteomes" id="UP000549052"/>
    </source>
</evidence>
<dbReference type="InterPro" id="IPR002410">
    <property type="entry name" value="Peptidase_S33"/>
</dbReference>
<organism evidence="12 13">
    <name type="scientific">Phyllobacterium myrsinacearum</name>
    <dbReference type="NCBI Taxonomy" id="28101"/>
    <lineage>
        <taxon>Bacteria</taxon>
        <taxon>Pseudomonadati</taxon>
        <taxon>Pseudomonadota</taxon>
        <taxon>Alphaproteobacteria</taxon>
        <taxon>Hyphomicrobiales</taxon>
        <taxon>Phyllobacteriaceae</taxon>
        <taxon>Phyllobacterium</taxon>
    </lineage>
</organism>
<comment type="subcellular location">
    <subcellularLocation>
        <location evidence="2">Cytoplasm</location>
    </subcellularLocation>
</comment>
<evidence type="ECO:0000256" key="5">
    <source>
        <dbReference type="ARBA" id="ARBA00021843"/>
    </source>
</evidence>
<dbReference type="PRINTS" id="PR00793">
    <property type="entry name" value="PROAMNOPTASE"/>
</dbReference>
<name>A0A839ENW9_9HYPH</name>
<dbReference type="InterPro" id="IPR029058">
    <property type="entry name" value="AB_hydrolase_fold"/>
</dbReference>
<evidence type="ECO:0000256" key="8">
    <source>
        <dbReference type="ARBA" id="ARBA00022670"/>
    </source>
</evidence>
<dbReference type="GO" id="GO:0006508">
    <property type="term" value="P:proteolysis"/>
    <property type="evidence" value="ECO:0007669"/>
    <property type="project" value="UniProtKB-KW"/>
</dbReference>
<keyword evidence="6 12" id="KW-0031">Aminopeptidase</keyword>
<keyword evidence="8" id="KW-0645">Protease</keyword>